<dbReference type="InterPro" id="IPR001466">
    <property type="entry name" value="Beta-lactam-related"/>
</dbReference>
<evidence type="ECO:0000259" key="3">
    <source>
        <dbReference type="Pfam" id="PF00144"/>
    </source>
</evidence>
<proteinExistence type="predicted"/>
<feature type="domain" description="Beta-lactamase-related" evidence="3">
    <location>
        <begin position="57"/>
        <end position="396"/>
    </location>
</feature>
<feature type="chain" id="PRO_5013088466" evidence="2">
    <location>
        <begin position="46"/>
        <end position="540"/>
    </location>
</feature>
<dbReference type="SUPFAM" id="SSF56601">
    <property type="entry name" value="beta-lactamase/transpeptidase-like"/>
    <property type="match status" value="1"/>
</dbReference>
<name>A0A1N6UC78_9BACT</name>
<dbReference type="Gene3D" id="2.40.128.600">
    <property type="match status" value="1"/>
</dbReference>
<feature type="domain" description="Peptidase S12 Pab87-related C-terminal" evidence="4">
    <location>
        <begin position="435"/>
        <end position="538"/>
    </location>
</feature>
<keyword evidence="6" id="KW-1185">Reference proteome</keyword>
<reference evidence="6" key="1">
    <citation type="submission" date="2017-01" db="EMBL/GenBank/DDBJ databases">
        <authorList>
            <person name="Varghese N."/>
            <person name="Submissions S."/>
        </authorList>
    </citation>
    <scope>NUCLEOTIDE SEQUENCE [LARGE SCALE GENOMIC DNA]</scope>
    <source>
        <strain evidence="6">DM9</strain>
    </source>
</reference>
<evidence type="ECO:0000313" key="5">
    <source>
        <dbReference type="EMBL" id="SIQ63204.1"/>
    </source>
</evidence>
<feature type="compositionally biased region" description="Basic and acidic residues" evidence="1">
    <location>
        <begin position="423"/>
        <end position="434"/>
    </location>
</feature>
<keyword evidence="2" id="KW-0732">Signal</keyword>
<dbReference type="InterPro" id="IPR012338">
    <property type="entry name" value="Beta-lactam/transpept-like"/>
</dbReference>
<dbReference type="PANTHER" id="PTHR46825:SF15">
    <property type="entry name" value="BETA-LACTAMASE-RELATED DOMAIN-CONTAINING PROTEIN"/>
    <property type="match status" value="1"/>
</dbReference>
<dbReference type="InterPro" id="IPR050491">
    <property type="entry name" value="AmpC-like"/>
</dbReference>
<dbReference type="EMBL" id="FTNM01000001">
    <property type="protein sequence ID" value="SIQ63204.1"/>
    <property type="molecule type" value="Genomic_DNA"/>
</dbReference>
<evidence type="ECO:0000313" key="6">
    <source>
        <dbReference type="Proteomes" id="UP000185924"/>
    </source>
</evidence>
<organism evidence="5 6">
    <name type="scientific">Pontibacter lucknowensis</name>
    <dbReference type="NCBI Taxonomy" id="1077936"/>
    <lineage>
        <taxon>Bacteria</taxon>
        <taxon>Pseudomonadati</taxon>
        <taxon>Bacteroidota</taxon>
        <taxon>Cytophagia</taxon>
        <taxon>Cytophagales</taxon>
        <taxon>Hymenobacteraceae</taxon>
        <taxon>Pontibacter</taxon>
    </lineage>
</organism>
<dbReference type="Pfam" id="PF11954">
    <property type="entry name" value="DUF3471"/>
    <property type="match status" value="1"/>
</dbReference>
<dbReference type="Proteomes" id="UP000185924">
    <property type="component" value="Unassembled WGS sequence"/>
</dbReference>
<evidence type="ECO:0000256" key="1">
    <source>
        <dbReference type="SAM" id="MobiDB-lite"/>
    </source>
</evidence>
<accession>A0A1N6UC78</accession>
<sequence>MQKDVKLPILPLQPTYSPMNSIDTFFKRLVLLLTLATVCSLQASAQQNTAATLQKLDAYYQKALKDWDVPGMAIAIVKNDSVIFAKGYGVRDHKTGGQVDANTVFGIASNSKAYTSAALGILVDEGKLNWDDKVTKHLPWLQLYDPYVTQELNIKDLLSHRAGFRTFSGDLLWYNTTYSRREILERAHHLKPAYSFRDGYGYSNLMFIAAGEVIEAVSGQTWEDFIKQRFFSPLGMNRSYTSVNELAGKDNIASPHGFDEKRKPYPTTFTAWDNWNPAAGIFTSVNQQAQWMRLQLNRGTYNGQKIFSEDASRMMWTAHNAMPISKQAEANVPSTHFSAAGLGWMMNDYEGRKILAHGGGHEGMNSRTVLVPEENLGIIILTNSMSSIMSPLANYTLDQFLGVQNGRDWSQFSLDNIAKARKAQDEAAAKAPKEKPRKSKPTMDLEAYAGTYNSPLYGDATIKVQNKQLVLDLAPAPALGGKLTHWQHDIFDLEWKNNFALLTPTKVRFIVGPDGKIAEMRLDANNPDFHFSELEFKKVK</sequence>
<gene>
    <name evidence="5" type="ORF">SAMN05421545_0811</name>
</gene>
<dbReference type="PANTHER" id="PTHR46825">
    <property type="entry name" value="D-ALANYL-D-ALANINE-CARBOXYPEPTIDASE/ENDOPEPTIDASE AMPH"/>
    <property type="match status" value="1"/>
</dbReference>
<dbReference type="InterPro" id="IPR021860">
    <property type="entry name" value="Peptidase_S12_Pab87-rel_C"/>
</dbReference>
<evidence type="ECO:0000256" key="2">
    <source>
        <dbReference type="SAM" id="SignalP"/>
    </source>
</evidence>
<feature type="signal peptide" evidence="2">
    <location>
        <begin position="1"/>
        <end position="45"/>
    </location>
</feature>
<dbReference type="AlphaFoldDB" id="A0A1N6UC78"/>
<dbReference type="STRING" id="1077936.SAMN05421545_0811"/>
<dbReference type="Gene3D" id="3.40.710.10">
    <property type="entry name" value="DD-peptidase/beta-lactamase superfamily"/>
    <property type="match status" value="1"/>
</dbReference>
<feature type="region of interest" description="Disordered" evidence="1">
    <location>
        <begin position="423"/>
        <end position="442"/>
    </location>
</feature>
<evidence type="ECO:0000259" key="4">
    <source>
        <dbReference type="Pfam" id="PF11954"/>
    </source>
</evidence>
<protein>
    <submittedName>
        <fullName evidence="5">CubicO group peptidase, beta-lactamase class C family</fullName>
    </submittedName>
</protein>
<dbReference type="Pfam" id="PF00144">
    <property type="entry name" value="Beta-lactamase"/>
    <property type="match status" value="1"/>
</dbReference>